<dbReference type="GO" id="GO:0043565">
    <property type="term" value="F:sequence-specific DNA binding"/>
    <property type="evidence" value="ECO:0007669"/>
    <property type="project" value="InterPro"/>
</dbReference>
<evidence type="ECO:0000256" key="4">
    <source>
        <dbReference type="ARBA" id="ARBA00023242"/>
    </source>
</evidence>
<protein>
    <submittedName>
        <fullName evidence="8">BY PROTMAP: gi|472587082|gb|EMS24581.1| heat shock transcription factor [Rhodosporidium toruloides NP11] gi|647394732|emb|CDR35966.1| RHTO0S01e11166g1_1 [Rhodosporidium toruloides]</fullName>
    </submittedName>
</protein>
<evidence type="ECO:0000256" key="1">
    <source>
        <dbReference type="ARBA" id="ARBA00004123"/>
    </source>
</evidence>
<feature type="region of interest" description="Disordered" evidence="6">
    <location>
        <begin position="363"/>
        <end position="412"/>
    </location>
</feature>
<feature type="compositionally biased region" description="Low complexity" evidence="6">
    <location>
        <begin position="37"/>
        <end position="49"/>
    </location>
</feature>
<dbReference type="SUPFAM" id="SSF46785">
    <property type="entry name" value="Winged helix' DNA-binding domain"/>
    <property type="match status" value="1"/>
</dbReference>
<dbReference type="PANTHER" id="PTHR10015:SF427">
    <property type="entry name" value="HEAT SHOCK FACTOR PROTEIN"/>
    <property type="match status" value="1"/>
</dbReference>
<reference evidence="8 9" key="1">
    <citation type="submission" date="2015-07" db="EMBL/GenBank/DDBJ databases">
        <authorList>
            <person name="Cajimat M.N.B."/>
            <person name="Milazzo M.L."/>
            <person name="Fulhorst C.F."/>
        </authorList>
    </citation>
    <scope>NUCLEOTIDE SEQUENCE [LARGE SCALE GENOMIC DNA]</scope>
    <source>
        <strain evidence="8">Single colony</strain>
    </source>
</reference>
<evidence type="ECO:0000256" key="3">
    <source>
        <dbReference type="ARBA" id="ARBA00023125"/>
    </source>
</evidence>
<comment type="subcellular location">
    <subcellularLocation>
        <location evidence="1">Nucleus</location>
    </subcellularLocation>
</comment>
<keyword evidence="4" id="KW-0539">Nucleus</keyword>
<sequence>MASVNEHSPAFDASFARSIAAAHMDHPQQHPPPPHPQLSLSLDDLQPHQGSSRSLAMAPAHGSTFPGPFTLPPDHSPALLGAVESSRWTATQMPSFAPAAFSLPLSPTSPTYPPHLPLLSASTSPVIAQQLAASPTVTVGEVLGAFPSVADDATPLPAGTLAARRGSGGGFEADSVVEGPIGLTPRVKPFIAKLNHLLGHPESYQDCIVWDSTGEAFIVNANKRFCDEVLPRLFGHRNLASFTQANSARSQQVYGFRRLSNSELMSRIDVKSQEGYSGWSHALFTRDDKSSLHLLNPRPSRARMIKKAEKQERIEHEQHEKERKAKQVAAAAASAAAHAIGSSSFPTLTAPPPGYAIVHDYSARRESDSSTGSASTASSLDSPQTPEASHLGLLWQGQPYPMQPIKSGMDGW</sequence>
<gene>
    <name evidence="8" type="primary">FGENESH: predicted gene_2.400</name>
    <name evidence="8" type="ORF">BN2166_0012310</name>
</gene>
<dbReference type="PANTHER" id="PTHR10015">
    <property type="entry name" value="HEAT SHOCK TRANSCRIPTION FACTOR"/>
    <property type="match status" value="1"/>
</dbReference>
<evidence type="ECO:0000256" key="6">
    <source>
        <dbReference type="SAM" id="MobiDB-lite"/>
    </source>
</evidence>
<evidence type="ECO:0000313" key="9">
    <source>
        <dbReference type="Proteomes" id="UP000199069"/>
    </source>
</evidence>
<dbReference type="Pfam" id="PF00447">
    <property type="entry name" value="HSF_DNA-bind"/>
    <property type="match status" value="1"/>
</dbReference>
<dbReference type="STRING" id="5286.A0A0K3CA23"/>
<dbReference type="InterPro" id="IPR036390">
    <property type="entry name" value="WH_DNA-bd_sf"/>
</dbReference>
<comment type="similarity">
    <text evidence="2 5">Belongs to the HSF family.</text>
</comment>
<feature type="domain" description="HSF-type DNA-binding" evidence="7">
    <location>
        <begin position="186"/>
        <end position="298"/>
    </location>
</feature>
<dbReference type="Proteomes" id="UP000199069">
    <property type="component" value="Unassembled WGS sequence"/>
</dbReference>
<dbReference type="InterPro" id="IPR000232">
    <property type="entry name" value="HSF_DNA-bd"/>
</dbReference>
<evidence type="ECO:0000313" key="8">
    <source>
        <dbReference type="EMBL" id="CTR05370.1"/>
    </source>
</evidence>
<evidence type="ECO:0000256" key="2">
    <source>
        <dbReference type="ARBA" id="ARBA00006403"/>
    </source>
</evidence>
<accession>A0A0K3CA23</accession>
<dbReference type="SMART" id="SM00415">
    <property type="entry name" value="HSF"/>
    <property type="match status" value="1"/>
</dbReference>
<keyword evidence="9" id="KW-1185">Reference proteome</keyword>
<evidence type="ECO:0000256" key="5">
    <source>
        <dbReference type="RuleBase" id="RU004020"/>
    </source>
</evidence>
<name>A0A0K3CA23_RHOTO</name>
<proteinExistence type="inferred from homology"/>
<organism evidence="8 9">
    <name type="scientific">Rhodotorula toruloides</name>
    <name type="common">Yeast</name>
    <name type="synonym">Rhodosporidium toruloides</name>
    <dbReference type="NCBI Taxonomy" id="5286"/>
    <lineage>
        <taxon>Eukaryota</taxon>
        <taxon>Fungi</taxon>
        <taxon>Dikarya</taxon>
        <taxon>Basidiomycota</taxon>
        <taxon>Pucciniomycotina</taxon>
        <taxon>Microbotryomycetes</taxon>
        <taxon>Sporidiobolales</taxon>
        <taxon>Sporidiobolaceae</taxon>
        <taxon>Rhodotorula</taxon>
    </lineage>
</organism>
<dbReference type="AlphaFoldDB" id="A0A0K3CA23"/>
<feature type="compositionally biased region" description="Low complexity" evidence="6">
    <location>
        <begin position="369"/>
        <end position="382"/>
    </location>
</feature>
<dbReference type="Gene3D" id="1.10.10.10">
    <property type="entry name" value="Winged helix-like DNA-binding domain superfamily/Winged helix DNA-binding domain"/>
    <property type="match status" value="1"/>
</dbReference>
<dbReference type="GO" id="GO:0005634">
    <property type="term" value="C:nucleus"/>
    <property type="evidence" value="ECO:0007669"/>
    <property type="project" value="UniProtKB-SubCell"/>
</dbReference>
<dbReference type="InterPro" id="IPR036388">
    <property type="entry name" value="WH-like_DNA-bd_sf"/>
</dbReference>
<dbReference type="EMBL" id="CWKI01000002">
    <property type="protein sequence ID" value="CTR05370.1"/>
    <property type="molecule type" value="Genomic_DNA"/>
</dbReference>
<dbReference type="GO" id="GO:0003700">
    <property type="term" value="F:DNA-binding transcription factor activity"/>
    <property type="evidence" value="ECO:0007669"/>
    <property type="project" value="InterPro"/>
</dbReference>
<evidence type="ECO:0000259" key="7">
    <source>
        <dbReference type="SMART" id="SM00415"/>
    </source>
</evidence>
<keyword evidence="8" id="KW-0346">Stress response</keyword>
<keyword evidence="3" id="KW-0238">DNA-binding</keyword>
<feature type="region of interest" description="Disordered" evidence="6">
    <location>
        <begin position="24"/>
        <end position="78"/>
    </location>
</feature>